<organism evidence="2 3">
    <name type="scientific">Cutaneotrichosporon oleaginosum</name>
    <dbReference type="NCBI Taxonomy" id="879819"/>
    <lineage>
        <taxon>Eukaryota</taxon>
        <taxon>Fungi</taxon>
        <taxon>Dikarya</taxon>
        <taxon>Basidiomycota</taxon>
        <taxon>Agaricomycotina</taxon>
        <taxon>Tremellomycetes</taxon>
        <taxon>Trichosporonales</taxon>
        <taxon>Trichosporonaceae</taxon>
        <taxon>Cutaneotrichosporon</taxon>
    </lineage>
</organism>
<feature type="region of interest" description="Disordered" evidence="1">
    <location>
        <begin position="106"/>
        <end position="129"/>
    </location>
</feature>
<evidence type="ECO:0000313" key="2">
    <source>
        <dbReference type="EMBL" id="KLT44017.1"/>
    </source>
</evidence>
<dbReference type="EMBL" id="KQ087190">
    <property type="protein sequence ID" value="KLT44017.1"/>
    <property type="molecule type" value="Genomic_DNA"/>
</dbReference>
<dbReference type="AlphaFoldDB" id="A0A0J0XSH2"/>
<keyword evidence="3" id="KW-1185">Reference proteome</keyword>
<dbReference type="GeneID" id="28983199"/>
<dbReference type="RefSeq" id="XP_018280508.1">
    <property type="nucleotide sequence ID" value="XM_018422596.1"/>
</dbReference>
<evidence type="ECO:0000256" key="1">
    <source>
        <dbReference type="SAM" id="MobiDB-lite"/>
    </source>
</evidence>
<accession>A0A0J0XSH2</accession>
<evidence type="ECO:0000313" key="3">
    <source>
        <dbReference type="Proteomes" id="UP000053611"/>
    </source>
</evidence>
<proteinExistence type="predicted"/>
<gene>
    <name evidence="2" type="ORF">CC85DRAFT_284052</name>
</gene>
<sequence length="239" mass="26596">MVYIFGLAVVFLCVVVFWVVRALINKVRNWHRRRQPSLPPPVTQPTLSETAEHVFARFMSSTMAEDVFDPVPPPPARRRSSVYSGVVRAHPECDSDPDLPHYCTSPYPQADNSVEPHGEPPGTHHHRGRRLAAAADAAHRHACGRRAGIHDAARDAVAHHVRRPARTGHDLRRARHPLRAVCGPSYPTRPSGCTARRVCAWHRAARGYARAPACRAPETQPAPRKARDGVCIYRGNLEL</sequence>
<name>A0A0J0XSH2_9TREE</name>
<protein>
    <submittedName>
        <fullName evidence="2">Uncharacterized protein</fullName>
    </submittedName>
</protein>
<reference evidence="2 3" key="1">
    <citation type="submission" date="2015-03" db="EMBL/GenBank/DDBJ databases">
        <title>Genomics and transcriptomics of the oil-accumulating basidiomycete yeast T. oleaginosus allow insights into substrate utilization and the diverse evolutionary trajectories of mating systems in fungi.</title>
        <authorList>
            <consortium name="DOE Joint Genome Institute"/>
            <person name="Kourist R."/>
            <person name="Kracht O."/>
            <person name="Bracharz F."/>
            <person name="Lipzen A."/>
            <person name="Nolan M."/>
            <person name="Ohm R."/>
            <person name="Grigoriev I."/>
            <person name="Sun S."/>
            <person name="Heitman J."/>
            <person name="Bruck T."/>
            <person name="Nowrousian M."/>
        </authorList>
    </citation>
    <scope>NUCLEOTIDE SEQUENCE [LARGE SCALE GENOMIC DNA]</scope>
    <source>
        <strain evidence="2 3">IBC0246</strain>
    </source>
</reference>
<dbReference type="Proteomes" id="UP000053611">
    <property type="component" value="Unassembled WGS sequence"/>
</dbReference>